<keyword evidence="2" id="KW-1185">Reference proteome</keyword>
<dbReference type="OrthoDB" id="122094at2"/>
<proteinExistence type="predicted"/>
<dbReference type="RefSeq" id="WP_089408498.1">
    <property type="nucleotide sequence ID" value="NZ_FZOU01000003.1"/>
</dbReference>
<evidence type="ECO:0000313" key="2">
    <source>
        <dbReference type="Proteomes" id="UP000198356"/>
    </source>
</evidence>
<sequence length="75" mass="8438">MEFPMSAEEFAAKAKQLAETQGITLTGNQGKISRSGVTASYLYEAGKLKVEILEKPFFVSTDYCEEQLRNWIQKS</sequence>
<dbReference type="Proteomes" id="UP000198356">
    <property type="component" value="Unassembled WGS sequence"/>
</dbReference>
<gene>
    <name evidence="1" type="ORF">SAMN05421770_103402</name>
</gene>
<evidence type="ECO:0000313" key="1">
    <source>
        <dbReference type="EMBL" id="SNS99929.1"/>
    </source>
</evidence>
<organism evidence="1 2">
    <name type="scientific">Granulicella rosea</name>
    <dbReference type="NCBI Taxonomy" id="474952"/>
    <lineage>
        <taxon>Bacteria</taxon>
        <taxon>Pseudomonadati</taxon>
        <taxon>Acidobacteriota</taxon>
        <taxon>Terriglobia</taxon>
        <taxon>Terriglobales</taxon>
        <taxon>Acidobacteriaceae</taxon>
        <taxon>Granulicella</taxon>
    </lineage>
</organism>
<reference evidence="1 2" key="1">
    <citation type="submission" date="2017-06" db="EMBL/GenBank/DDBJ databases">
        <authorList>
            <person name="Kim H.J."/>
            <person name="Triplett B.A."/>
        </authorList>
    </citation>
    <scope>NUCLEOTIDE SEQUENCE [LARGE SCALE GENOMIC DNA]</scope>
    <source>
        <strain evidence="1 2">DSM 18704</strain>
    </source>
</reference>
<name>A0A239J2A4_9BACT</name>
<accession>A0A239J2A4</accession>
<protein>
    <submittedName>
        <fullName evidence="1">Uncharacterized protein</fullName>
    </submittedName>
</protein>
<dbReference type="EMBL" id="FZOU01000003">
    <property type="protein sequence ID" value="SNS99929.1"/>
    <property type="molecule type" value="Genomic_DNA"/>
</dbReference>
<dbReference type="AlphaFoldDB" id="A0A239J2A4"/>